<keyword evidence="3" id="KW-1185">Reference proteome</keyword>
<dbReference type="PANTHER" id="PTHR24094">
    <property type="entry name" value="SECRETED PROTEIN"/>
    <property type="match status" value="1"/>
</dbReference>
<reference evidence="2 3" key="1">
    <citation type="submission" date="2018-05" db="EMBL/GenBank/DDBJ databases">
        <title>Nocardioides silvaticus genome.</title>
        <authorList>
            <person name="Li C."/>
            <person name="Wang G."/>
        </authorList>
    </citation>
    <scope>NUCLEOTIDE SEQUENCE [LARGE SCALE GENOMIC DNA]</scope>
    <source>
        <strain evidence="2 3">CCTCC AB 2018079</strain>
    </source>
</reference>
<dbReference type="OrthoDB" id="5196645at2"/>
<feature type="domain" description="GmrSD restriction endonucleases C-terminal" evidence="1">
    <location>
        <begin position="52"/>
        <end position="189"/>
    </location>
</feature>
<dbReference type="Proteomes" id="UP000245507">
    <property type="component" value="Unassembled WGS sequence"/>
</dbReference>
<dbReference type="Pfam" id="PF07510">
    <property type="entry name" value="GmrSD_C"/>
    <property type="match status" value="1"/>
</dbReference>
<gene>
    <name evidence="2" type="ORF">DJ010_00870</name>
</gene>
<organism evidence="2 3">
    <name type="scientific">Nocardioides silvaticus</name>
    <dbReference type="NCBI Taxonomy" id="2201891"/>
    <lineage>
        <taxon>Bacteria</taxon>
        <taxon>Bacillati</taxon>
        <taxon>Actinomycetota</taxon>
        <taxon>Actinomycetes</taxon>
        <taxon>Propionibacteriales</taxon>
        <taxon>Nocardioidaceae</taxon>
        <taxon>Nocardioides</taxon>
    </lineage>
</organism>
<evidence type="ECO:0000259" key="1">
    <source>
        <dbReference type="Pfam" id="PF07510"/>
    </source>
</evidence>
<protein>
    <submittedName>
        <fullName evidence="2">Deoxyribonuclease</fullName>
    </submittedName>
</protein>
<dbReference type="EMBL" id="QGDD01000001">
    <property type="protein sequence ID" value="PWN04950.1"/>
    <property type="molecule type" value="Genomic_DNA"/>
</dbReference>
<evidence type="ECO:0000313" key="3">
    <source>
        <dbReference type="Proteomes" id="UP000245507"/>
    </source>
</evidence>
<dbReference type="AlphaFoldDB" id="A0A316TKI7"/>
<sequence>MRLMRLLSQVGVVAQRPDVPGYERDCGPGQGCVFGTEWSDATDAPDSRNGCDTRNDVLRRDLIDTVIDPDTQGCVVLSGTLHDPYTGRAIPFERGWETSIAVQVDHVIPLAAAWDLGAWRWSAARRATFANDIRRELLAVGGPANMSKGDSTPASWLPPNKAFRCEYAVLYLRASLHYALPITRADAEVLENVARRCG</sequence>
<evidence type="ECO:0000313" key="2">
    <source>
        <dbReference type="EMBL" id="PWN04950.1"/>
    </source>
</evidence>
<name>A0A316TKI7_9ACTN</name>
<dbReference type="InterPro" id="IPR011089">
    <property type="entry name" value="GmrSD_C"/>
</dbReference>
<comment type="caution">
    <text evidence="2">The sequence shown here is derived from an EMBL/GenBank/DDBJ whole genome shotgun (WGS) entry which is preliminary data.</text>
</comment>
<proteinExistence type="predicted"/>
<dbReference type="PANTHER" id="PTHR24094:SF15">
    <property type="entry name" value="AMP-DEPENDENT SYNTHETASE_LIGASE DOMAIN-CONTAINING PROTEIN-RELATED"/>
    <property type="match status" value="1"/>
</dbReference>
<accession>A0A316TKI7</accession>